<dbReference type="PATRIC" id="fig|445710.3.peg.210"/>
<reference evidence="2 3" key="1">
    <citation type="submission" date="2016-02" db="EMBL/GenBank/DDBJ databases">
        <title>Complete genome sequencing and analysis of ATSB10, Dyella thiooxydans isolated from rhizosphere soil of sunflower (Helianthus annuus L.).</title>
        <authorList>
            <person name="Lee Y."/>
            <person name="Hwangbo K."/>
            <person name="Chung H."/>
            <person name="Yoo J."/>
            <person name="Kim K.Y."/>
            <person name="Sa T.M."/>
            <person name="Um Y."/>
            <person name="Madhaiyan M."/>
        </authorList>
    </citation>
    <scope>NUCLEOTIDE SEQUENCE [LARGE SCALE GENOMIC DNA]</scope>
    <source>
        <strain evidence="2 3">ATSB10</strain>
    </source>
</reference>
<keyword evidence="1" id="KW-0812">Transmembrane</keyword>
<protein>
    <submittedName>
        <fullName evidence="2">Uncharacterized protein</fullName>
    </submittedName>
</protein>
<sequence length="41" mass="4369">MLNAGMVGDILAALIAPQIWLWLFDKWGADHSSIPSQASGS</sequence>
<accession>A0A160MX14</accession>
<evidence type="ECO:0000256" key="1">
    <source>
        <dbReference type="SAM" id="Phobius"/>
    </source>
</evidence>
<dbReference type="AlphaFoldDB" id="A0A160MX14"/>
<evidence type="ECO:0000313" key="3">
    <source>
        <dbReference type="Proteomes" id="UP000077255"/>
    </source>
</evidence>
<dbReference type="EMBL" id="CP014841">
    <property type="protein sequence ID" value="AND67666.1"/>
    <property type="molecule type" value="Genomic_DNA"/>
</dbReference>
<dbReference type="KEGG" id="dtx:ATSB10_02120"/>
<name>A0A160MX14_9GAMM</name>
<keyword evidence="1" id="KW-0472">Membrane</keyword>
<evidence type="ECO:0000313" key="2">
    <source>
        <dbReference type="EMBL" id="AND67666.1"/>
    </source>
</evidence>
<keyword evidence="1" id="KW-1133">Transmembrane helix</keyword>
<gene>
    <name evidence="2" type="ORF">ATSB10_02120</name>
</gene>
<dbReference type="Proteomes" id="UP000077255">
    <property type="component" value="Chromosome"/>
</dbReference>
<keyword evidence="3" id="KW-1185">Reference proteome</keyword>
<feature type="transmembrane region" description="Helical" evidence="1">
    <location>
        <begin position="6"/>
        <end position="24"/>
    </location>
</feature>
<proteinExistence type="predicted"/>
<organism evidence="2 3">
    <name type="scientific">Dyella thiooxydans</name>
    <dbReference type="NCBI Taxonomy" id="445710"/>
    <lineage>
        <taxon>Bacteria</taxon>
        <taxon>Pseudomonadati</taxon>
        <taxon>Pseudomonadota</taxon>
        <taxon>Gammaproteobacteria</taxon>
        <taxon>Lysobacterales</taxon>
        <taxon>Rhodanobacteraceae</taxon>
        <taxon>Dyella</taxon>
    </lineage>
</organism>